<dbReference type="SUPFAM" id="SSF55874">
    <property type="entry name" value="ATPase domain of HSP90 chaperone/DNA topoisomerase II/histidine kinase"/>
    <property type="match status" value="1"/>
</dbReference>
<feature type="non-terminal residue" evidence="2">
    <location>
        <position position="1"/>
    </location>
</feature>
<organism evidence="2 3">
    <name type="scientific">Candidatus Scatomorpha merdipullorum</name>
    <dbReference type="NCBI Taxonomy" id="2840927"/>
    <lineage>
        <taxon>Bacteria</taxon>
        <taxon>Bacillati</taxon>
        <taxon>Bacillota</taxon>
        <taxon>Clostridia</taxon>
        <taxon>Eubacteriales</taxon>
        <taxon>Candidatus Scatomorpha</taxon>
    </lineage>
</organism>
<dbReference type="AlphaFoldDB" id="A0A9D1FEC1"/>
<dbReference type="InterPro" id="IPR036890">
    <property type="entry name" value="HATPase_C_sf"/>
</dbReference>
<evidence type="ECO:0000259" key="1">
    <source>
        <dbReference type="Pfam" id="PF02518"/>
    </source>
</evidence>
<name>A0A9D1FEC1_9FIRM</name>
<dbReference type="Pfam" id="PF02518">
    <property type="entry name" value="HATPase_c"/>
    <property type="match status" value="1"/>
</dbReference>
<proteinExistence type="predicted"/>
<accession>A0A9D1FEC1</accession>
<sequence length="64" mass="7010">SRDPLNVSADELMERFVRGDSARHTEGSGLGLNIAQSLVNLMHGKFSLSIDGDLFKAEIRLPLN</sequence>
<evidence type="ECO:0000313" key="2">
    <source>
        <dbReference type="EMBL" id="HIS67349.1"/>
    </source>
</evidence>
<evidence type="ECO:0000313" key="3">
    <source>
        <dbReference type="Proteomes" id="UP000824001"/>
    </source>
</evidence>
<comment type="caution">
    <text evidence="2">The sequence shown here is derived from an EMBL/GenBank/DDBJ whole genome shotgun (WGS) entry which is preliminary data.</text>
</comment>
<dbReference type="Gene3D" id="3.30.565.10">
    <property type="entry name" value="Histidine kinase-like ATPase, C-terminal domain"/>
    <property type="match status" value="1"/>
</dbReference>
<reference evidence="2" key="1">
    <citation type="submission" date="2020-10" db="EMBL/GenBank/DDBJ databases">
        <authorList>
            <person name="Gilroy R."/>
        </authorList>
    </citation>
    <scope>NUCLEOTIDE SEQUENCE</scope>
    <source>
        <strain evidence="2">ChiHjej10B9-9673</strain>
    </source>
</reference>
<dbReference type="EMBL" id="DVJK01000206">
    <property type="protein sequence ID" value="HIS67349.1"/>
    <property type="molecule type" value="Genomic_DNA"/>
</dbReference>
<feature type="domain" description="Histidine kinase/HSP90-like ATPase" evidence="1">
    <location>
        <begin position="11"/>
        <end position="62"/>
    </location>
</feature>
<reference evidence="2" key="2">
    <citation type="journal article" date="2021" name="PeerJ">
        <title>Extensive microbial diversity within the chicken gut microbiome revealed by metagenomics and culture.</title>
        <authorList>
            <person name="Gilroy R."/>
            <person name="Ravi A."/>
            <person name="Getino M."/>
            <person name="Pursley I."/>
            <person name="Horton D.L."/>
            <person name="Alikhan N.F."/>
            <person name="Baker D."/>
            <person name="Gharbi K."/>
            <person name="Hall N."/>
            <person name="Watson M."/>
            <person name="Adriaenssens E.M."/>
            <person name="Foster-Nyarko E."/>
            <person name="Jarju S."/>
            <person name="Secka A."/>
            <person name="Antonio M."/>
            <person name="Oren A."/>
            <person name="Chaudhuri R.R."/>
            <person name="La Ragione R."/>
            <person name="Hildebrand F."/>
            <person name="Pallen M.J."/>
        </authorList>
    </citation>
    <scope>NUCLEOTIDE SEQUENCE</scope>
    <source>
        <strain evidence="2">ChiHjej10B9-9673</strain>
    </source>
</reference>
<gene>
    <name evidence="2" type="ORF">IAC18_07270</name>
</gene>
<protein>
    <recommendedName>
        <fullName evidence="1">Histidine kinase/HSP90-like ATPase domain-containing protein</fullName>
    </recommendedName>
</protein>
<dbReference type="InterPro" id="IPR003594">
    <property type="entry name" value="HATPase_dom"/>
</dbReference>
<dbReference type="Proteomes" id="UP000824001">
    <property type="component" value="Unassembled WGS sequence"/>
</dbReference>